<dbReference type="EMBL" id="JANTQA010000029">
    <property type="protein sequence ID" value="KAJ3440937.1"/>
    <property type="molecule type" value="Genomic_DNA"/>
</dbReference>
<dbReference type="Proteomes" id="UP001146793">
    <property type="component" value="Unassembled WGS sequence"/>
</dbReference>
<reference evidence="2" key="1">
    <citation type="submission" date="2022-08" db="EMBL/GenBank/DDBJ databases">
        <title>Novel sulphate-reducing endosymbionts in the free-living metamonad Anaeramoeba.</title>
        <authorList>
            <person name="Jerlstrom-Hultqvist J."/>
            <person name="Cepicka I."/>
            <person name="Gallot-Lavallee L."/>
            <person name="Salas-Leiva D."/>
            <person name="Curtis B.A."/>
            <person name="Zahonova K."/>
            <person name="Pipaliya S."/>
            <person name="Dacks J."/>
            <person name="Roger A.J."/>
        </authorList>
    </citation>
    <scope>NUCLEOTIDE SEQUENCE</scope>
    <source>
        <strain evidence="2">Busselton2</strain>
    </source>
</reference>
<sequence length="246" mass="28350">MSVENQCKEFEERLKSLGPKICPQVIPKGYSIPTSARIKIMKKIIKSGLREGKCQHCGVEGTVNEKKSYFIDTKNKPSQKKEIQMEKETEKPLLYLHFLTKIDWDSKTLILEKAALGCYKCALLTELNSILTLTLSNTKASQLLLTDLVQHFLKINDHKHVLPSTSEAYLLFQEAVSLVFSLKTMATAIPKLSFVDKNHLPIRDEKQLINTSRYRFQKKINKLEQSKSQNQKNKRRRKSKKKKSNN</sequence>
<evidence type="ECO:0000256" key="1">
    <source>
        <dbReference type="SAM" id="MobiDB-lite"/>
    </source>
</evidence>
<dbReference type="AlphaFoldDB" id="A0AAV7ZFY5"/>
<evidence type="ECO:0000313" key="3">
    <source>
        <dbReference type="Proteomes" id="UP001146793"/>
    </source>
</evidence>
<feature type="region of interest" description="Disordered" evidence="1">
    <location>
        <begin position="220"/>
        <end position="246"/>
    </location>
</feature>
<name>A0AAV7ZFY5_9EUKA</name>
<gene>
    <name evidence="2" type="ORF">M0812_12937</name>
</gene>
<protein>
    <submittedName>
        <fullName evidence="2">Uncharacterized protein</fullName>
    </submittedName>
</protein>
<comment type="caution">
    <text evidence="2">The sequence shown here is derived from an EMBL/GenBank/DDBJ whole genome shotgun (WGS) entry which is preliminary data.</text>
</comment>
<evidence type="ECO:0000313" key="2">
    <source>
        <dbReference type="EMBL" id="KAJ3440937.1"/>
    </source>
</evidence>
<organism evidence="2 3">
    <name type="scientific">Anaeramoeba flamelloides</name>
    <dbReference type="NCBI Taxonomy" id="1746091"/>
    <lineage>
        <taxon>Eukaryota</taxon>
        <taxon>Metamonada</taxon>
        <taxon>Anaeramoebidae</taxon>
        <taxon>Anaeramoeba</taxon>
    </lineage>
</organism>
<feature type="compositionally biased region" description="Basic residues" evidence="1">
    <location>
        <begin position="232"/>
        <end position="246"/>
    </location>
</feature>
<proteinExistence type="predicted"/>
<accession>A0AAV7ZFY5</accession>